<dbReference type="Pfam" id="PF04239">
    <property type="entry name" value="DUF421"/>
    <property type="match status" value="1"/>
</dbReference>
<comment type="similarity">
    <text evidence="2">Belongs to the UPF0702 family.</text>
</comment>
<dbReference type="Proteomes" id="UP000542125">
    <property type="component" value="Unassembled WGS sequence"/>
</dbReference>
<comment type="subcellular location">
    <subcellularLocation>
        <location evidence="1">Cell membrane</location>
        <topology evidence="1">Multi-pass membrane protein</topology>
    </subcellularLocation>
</comment>
<sequence>MEDIQDILALDAGFVEMFTRGTAIYWALFILLRLAGRRDVGSMGVADFLVLVLVADAAGNAMAGDSTSVGDGIIVVATIVGWSVVVDRLGYSSPLLRKWLEPRRVLLVRNGRIVARGMRQEHVTRTELMAQLRLLGIGRLDEVQRAYIESDGQVSVIRMSERTDGETSTLEE</sequence>
<proteinExistence type="inferred from homology"/>
<gene>
    <name evidence="8" type="ORF">FHW18_004900</name>
</gene>
<dbReference type="AlphaFoldDB" id="A0A7Y9IYV0"/>
<evidence type="ECO:0000313" key="8">
    <source>
        <dbReference type="EMBL" id="NYE85593.1"/>
    </source>
</evidence>
<reference evidence="8 9" key="1">
    <citation type="submission" date="2020-07" db="EMBL/GenBank/DDBJ databases">
        <title>Genomic Encyclopedia of Type Strains, Phase IV (KMG-V): Genome sequencing to study the core and pangenomes of soil and plant-associated prokaryotes.</title>
        <authorList>
            <person name="Whitman W."/>
        </authorList>
    </citation>
    <scope>NUCLEOTIDE SEQUENCE [LARGE SCALE GENOMIC DNA]</scope>
    <source>
        <strain evidence="8 9">SAS40</strain>
    </source>
</reference>
<dbReference type="Gene3D" id="3.30.240.20">
    <property type="entry name" value="bsu07140 like domains"/>
    <property type="match status" value="1"/>
</dbReference>
<protein>
    <submittedName>
        <fullName evidence="8">Uncharacterized membrane protein YcaP (DUF421 family)</fullName>
    </submittedName>
</protein>
<dbReference type="InterPro" id="IPR007353">
    <property type="entry name" value="DUF421"/>
</dbReference>
<name>A0A7Y9IYV0_9BURK</name>
<evidence type="ECO:0000256" key="2">
    <source>
        <dbReference type="ARBA" id="ARBA00006448"/>
    </source>
</evidence>
<dbReference type="EMBL" id="JACBYR010000002">
    <property type="protein sequence ID" value="NYE85593.1"/>
    <property type="molecule type" value="Genomic_DNA"/>
</dbReference>
<keyword evidence="6" id="KW-0472">Membrane</keyword>
<dbReference type="InterPro" id="IPR023090">
    <property type="entry name" value="UPF0702_alpha/beta_dom_sf"/>
</dbReference>
<accession>A0A7Y9IYV0</accession>
<comment type="caution">
    <text evidence="8">The sequence shown here is derived from an EMBL/GenBank/DDBJ whole genome shotgun (WGS) entry which is preliminary data.</text>
</comment>
<dbReference type="RefSeq" id="WP_373563460.1">
    <property type="nucleotide sequence ID" value="NZ_JACBYR010000002.1"/>
</dbReference>
<keyword evidence="3" id="KW-1003">Cell membrane</keyword>
<evidence type="ECO:0000256" key="6">
    <source>
        <dbReference type="ARBA" id="ARBA00023136"/>
    </source>
</evidence>
<evidence type="ECO:0000259" key="7">
    <source>
        <dbReference type="Pfam" id="PF04239"/>
    </source>
</evidence>
<keyword evidence="5" id="KW-1133">Transmembrane helix</keyword>
<dbReference type="PANTHER" id="PTHR34582:SF6">
    <property type="entry name" value="UPF0702 TRANSMEMBRANE PROTEIN YCAP"/>
    <property type="match status" value="1"/>
</dbReference>
<feature type="domain" description="YetF C-terminal" evidence="7">
    <location>
        <begin position="95"/>
        <end position="162"/>
    </location>
</feature>
<dbReference type="PANTHER" id="PTHR34582">
    <property type="entry name" value="UPF0702 TRANSMEMBRANE PROTEIN YCAP"/>
    <property type="match status" value="1"/>
</dbReference>
<evidence type="ECO:0000313" key="9">
    <source>
        <dbReference type="Proteomes" id="UP000542125"/>
    </source>
</evidence>
<organism evidence="8 9">
    <name type="scientific">Pigmentiphaga litoralis</name>
    <dbReference type="NCBI Taxonomy" id="516702"/>
    <lineage>
        <taxon>Bacteria</taxon>
        <taxon>Pseudomonadati</taxon>
        <taxon>Pseudomonadota</taxon>
        <taxon>Betaproteobacteria</taxon>
        <taxon>Burkholderiales</taxon>
        <taxon>Alcaligenaceae</taxon>
        <taxon>Pigmentiphaga</taxon>
    </lineage>
</organism>
<evidence type="ECO:0000256" key="4">
    <source>
        <dbReference type="ARBA" id="ARBA00022692"/>
    </source>
</evidence>
<dbReference type="GO" id="GO:0005886">
    <property type="term" value="C:plasma membrane"/>
    <property type="evidence" value="ECO:0007669"/>
    <property type="project" value="UniProtKB-SubCell"/>
</dbReference>
<evidence type="ECO:0000256" key="1">
    <source>
        <dbReference type="ARBA" id="ARBA00004651"/>
    </source>
</evidence>
<evidence type="ECO:0000256" key="5">
    <source>
        <dbReference type="ARBA" id="ARBA00022989"/>
    </source>
</evidence>
<evidence type="ECO:0000256" key="3">
    <source>
        <dbReference type="ARBA" id="ARBA00022475"/>
    </source>
</evidence>
<keyword evidence="9" id="KW-1185">Reference proteome</keyword>
<keyword evidence="4" id="KW-0812">Transmembrane</keyword>